<evidence type="ECO:0000259" key="2">
    <source>
        <dbReference type="PROSITE" id="PS50003"/>
    </source>
</evidence>
<sequence length="248" mass="28061">MNKAPRSGWLLKLTSNTFCASRWQSRYFVLLDSEMRYYKDEHSTNASRTISLRDIAKVTLTNSPNHPHCFRLEPITDKQKVWTIACQSEYELKAWVSAIKLRLSNLPNREQAGLVLSPSLQPFSMPEQKRQQPFLSFTRILTSASAGQEVLSFVQPRLMKRSNFSISRRRGIILSPLDMETIPGLENDMLSSSSSSRGSSSPSPTAIPEEEELLVEEAYASKISVKNAYVMDTSSPSFALYKERIGPF</sequence>
<dbReference type="PANTHER" id="PTHR14336:SF8">
    <property type="entry name" value="PROTEIN OPY1"/>
    <property type="match status" value="1"/>
</dbReference>
<evidence type="ECO:0000256" key="1">
    <source>
        <dbReference type="SAM" id="MobiDB-lite"/>
    </source>
</evidence>
<feature type="compositionally biased region" description="Low complexity" evidence="1">
    <location>
        <begin position="191"/>
        <end position="203"/>
    </location>
</feature>
<dbReference type="Pfam" id="PF00169">
    <property type="entry name" value="PH"/>
    <property type="match status" value="1"/>
</dbReference>
<proteinExistence type="predicted"/>
<feature type="region of interest" description="Disordered" evidence="1">
    <location>
        <begin position="185"/>
        <end position="210"/>
    </location>
</feature>
<accession>A0A367KMI7</accession>
<dbReference type="InterPro" id="IPR051707">
    <property type="entry name" value="PI-Interact_SigTrans_Reg"/>
</dbReference>
<dbReference type="EMBL" id="PJQM01001017">
    <property type="protein sequence ID" value="RCI03443.1"/>
    <property type="molecule type" value="Genomic_DNA"/>
</dbReference>
<feature type="domain" description="PH" evidence="2">
    <location>
        <begin position="3"/>
        <end position="104"/>
    </location>
</feature>
<protein>
    <recommendedName>
        <fullName evidence="2">PH domain-containing protein</fullName>
    </recommendedName>
</protein>
<dbReference type="AlphaFoldDB" id="A0A367KMI7"/>
<dbReference type="InterPro" id="IPR011993">
    <property type="entry name" value="PH-like_dom_sf"/>
</dbReference>
<comment type="caution">
    <text evidence="3">The sequence shown here is derived from an EMBL/GenBank/DDBJ whole genome shotgun (WGS) entry which is preliminary data.</text>
</comment>
<dbReference type="CDD" id="cd00821">
    <property type="entry name" value="PH"/>
    <property type="match status" value="1"/>
</dbReference>
<dbReference type="InterPro" id="IPR001849">
    <property type="entry name" value="PH_domain"/>
</dbReference>
<keyword evidence="4" id="KW-1185">Reference proteome</keyword>
<dbReference type="SUPFAM" id="SSF50729">
    <property type="entry name" value="PH domain-like"/>
    <property type="match status" value="1"/>
</dbReference>
<dbReference type="OrthoDB" id="185175at2759"/>
<evidence type="ECO:0000313" key="3">
    <source>
        <dbReference type="EMBL" id="RCI03443.1"/>
    </source>
</evidence>
<evidence type="ECO:0000313" key="4">
    <source>
        <dbReference type="Proteomes" id="UP000253551"/>
    </source>
</evidence>
<dbReference type="SMART" id="SM00233">
    <property type="entry name" value="PH"/>
    <property type="match status" value="1"/>
</dbReference>
<gene>
    <name evidence="3" type="ORF">CU098_004435</name>
</gene>
<name>A0A367KMI7_RHIST</name>
<dbReference type="Gene3D" id="2.30.29.30">
    <property type="entry name" value="Pleckstrin-homology domain (PH domain)/Phosphotyrosine-binding domain (PTB)"/>
    <property type="match status" value="1"/>
</dbReference>
<reference evidence="3 4" key="1">
    <citation type="journal article" date="2018" name="G3 (Bethesda)">
        <title>Phylogenetic and Phylogenomic Definition of Rhizopus Species.</title>
        <authorList>
            <person name="Gryganskyi A.P."/>
            <person name="Golan J."/>
            <person name="Dolatabadi S."/>
            <person name="Mondo S."/>
            <person name="Robb S."/>
            <person name="Idnurm A."/>
            <person name="Muszewska A."/>
            <person name="Steczkiewicz K."/>
            <person name="Masonjones S."/>
            <person name="Liao H.L."/>
            <person name="Gajdeczka M.T."/>
            <person name="Anike F."/>
            <person name="Vuek A."/>
            <person name="Anishchenko I.M."/>
            <person name="Voigt K."/>
            <person name="de Hoog G.S."/>
            <person name="Smith M.E."/>
            <person name="Heitman J."/>
            <person name="Vilgalys R."/>
            <person name="Stajich J.E."/>
        </authorList>
    </citation>
    <scope>NUCLEOTIDE SEQUENCE [LARGE SCALE GENOMIC DNA]</scope>
    <source>
        <strain evidence="3 4">LSU 92-RS-03</strain>
    </source>
</reference>
<organism evidence="3 4">
    <name type="scientific">Rhizopus stolonifer</name>
    <name type="common">Rhizopus nigricans</name>
    <dbReference type="NCBI Taxonomy" id="4846"/>
    <lineage>
        <taxon>Eukaryota</taxon>
        <taxon>Fungi</taxon>
        <taxon>Fungi incertae sedis</taxon>
        <taxon>Mucoromycota</taxon>
        <taxon>Mucoromycotina</taxon>
        <taxon>Mucoromycetes</taxon>
        <taxon>Mucorales</taxon>
        <taxon>Mucorineae</taxon>
        <taxon>Rhizopodaceae</taxon>
        <taxon>Rhizopus</taxon>
    </lineage>
</organism>
<dbReference type="PANTHER" id="PTHR14336">
    <property type="entry name" value="TANDEM PH DOMAIN CONTAINING PROTEIN"/>
    <property type="match status" value="1"/>
</dbReference>
<dbReference type="Proteomes" id="UP000253551">
    <property type="component" value="Unassembled WGS sequence"/>
</dbReference>
<dbReference type="PROSITE" id="PS50003">
    <property type="entry name" value="PH_DOMAIN"/>
    <property type="match status" value="1"/>
</dbReference>